<evidence type="ECO:0000259" key="8">
    <source>
        <dbReference type="SMART" id="SM00909"/>
    </source>
</evidence>
<evidence type="ECO:0000256" key="3">
    <source>
        <dbReference type="ARBA" id="ARBA00023136"/>
    </source>
</evidence>
<dbReference type="GO" id="GO:0005886">
    <property type="term" value="C:plasma membrane"/>
    <property type="evidence" value="ECO:0007669"/>
    <property type="project" value="UniProtKB-SubCell"/>
</dbReference>
<evidence type="ECO:0000256" key="6">
    <source>
        <dbReference type="HAMAP-Rule" id="MF_01373"/>
    </source>
</evidence>
<keyword evidence="1 6" id="KW-1003">Cell membrane</keyword>
<comment type="similarity">
    <text evidence="6">Belongs to the LpqB lipoprotein family.</text>
</comment>
<organism evidence="9 10">
    <name type="scientific">Corynebacterium spheniscorum</name>
    <dbReference type="NCBI Taxonomy" id="185761"/>
    <lineage>
        <taxon>Bacteria</taxon>
        <taxon>Bacillati</taxon>
        <taxon>Actinomycetota</taxon>
        <taxon>Actinomycetes</taxon>
        <taxon>Mycobacteriales</taxon>
        <taxon>Corynebacteriaceae</taxon>
        <taxon>Corynebacterium</taxon>
    </lineage>
</organism>
<gene>
    <name evidence="6" type="primary">lpqB</name>
    <name evidence="9" type="ORF">SAMN05660282_00246</name>
</gene>
<feature type="domain" description="GerMN" evidence="8">
    <location>
        <begin position="202"/>
        <end position="285"/>
    </location>
</feature>
<dbReference type="SMART" id="SM00909">
    <property type="entry name" value="Germane"/>
    <property type="match status" value="1"/>
</dbReference>
<dbReference type="InterPro" id="IPR019606">
    <property type="entry name" value="GerMN"/>
</dbReference>
<keyword evidence="2 6" id="KW-0732">Signal</keyword>
<dbReference type="SUPFAM" id="SSF82171">
    <property type="entry name" value="DPP6 N-terminal domain-like"/>
    <property type="match status" value="1"/>
</dbReference>
<dbReference type="Pfam" id="PF10647">
    <property type="entry name" value="Gmad1"/>
    <property type="match status" value="1"/>
</dbReference>
<feature type="signal peptide" evidence="7">
    <location>
        <begin position="1"/>
        <end position="22"/>
    </location>
</feature>
<dbReference type="Pfam" id="PF10646">
    <property type="entry name" value="Germane"/>
    <property type="match status" value="1"/>
</dbReference>
<evidence type="ECO:0000256" key="4">
    <source>
        <dbReference type="ARBA" id="ARBA00023139"/>
    </source>
</evidence>
<dbReference type="HAMAP" id="MF_01373">
    <property type="entry name" value="LpqB_lipoprot"/>
    <property type="match status" value="1"/>
</dbReference>
<protein>
    <recommendedName>
        <fullName evidence="6">Lipoprotein LpqB</fullName>
    </recommendedName>
</protein>
<keyword evidence="3 6" id="KW-0472">Membrane</keyword>
<dbReference type="STRING" id="185761.SAMN05660282_00246"/>
<comment type="subcellular location">
    <subcellularLocation>
        <location evidence="6">Cell membrane</location>
        <topology evidence="6">Lipid-anchor</topology>
    </subcellularLocation>
</comment>
<proteinExistence type="inferred from homology"/>
<dbReference type="Pfam" id="PF25976">
    <property type="entry name" value="LpqB_N"/>
    <property type="match status" value="1"/>
</dbReference>
<evidence type="ECO:0000256" key="2">
    <source>
        <dbReference type="ARBA" id="ARBA00022729"/>
    </source>
</evidence>
<dbReference type="OrthoDB" id="3226781at2"/>
<feature type="chain" id="PRO_5011652747" description="Lipoprotein LpqB" evidence="7">
    <location>
        <begin position="23"/>
        <end position="567"/>
    </location>
</feature>
<keyword evidence="5 6" id="KW-0449">Lipoprotein</keyword>
<dbReference type="Proteomes" id="UP000199065">
    <property type="component" value="Unassembled WGS sequence"/>
</dbReference>
<sequence length="567" mass="60116">MKNYRLLALPIALSLGAGGLSACTSLPRNTDAQVLRTFVAPSPEETAIGPEPGREADLLLRDFYTVAAIPTQNFQAARAFLTPETSKGWDPRESTLVVDRIDLNTQPGSTAEKRTFAVRGTVIGRLASGGAYHPENGVYEATVEMRMVDGQWRISSLPAGVVLERTELRNQYQPHEVYFFDSSDEVLVSDRRWVFAGRSTLDTVLISLMMEGPSTVLAPAVDNELPPEARFVGLEDGVYQFTGLGGLSEAERTRFAARLVWTLAMANVPGPYQVLGDGAPLLENTPKLTTDDVAEFNPKASSVSTLYALTDGSVQQISGGGAEPVTGDAGHVGNITSVDIASPDKIAAVQRRADGSSALMGGTLDGELTEILSGKSITRPSFEHEPSAVWAVVDAKKIVRVVRSATGGYAITEVDSSGLEDIDGDISVFRLSRTGVRAAMIIDGRVFTAVISRPEAGERKITNVQEVAPHISGQALSLDWQPDGSILVGTSAAETPIWRVEQDGSALSSLPSGNISAPVVAVAASSQTIYLTDGRAVLQLSAAGGDSSFWREVPGLQGVRSAPVVSH</sequence>
<evidence type="ECO:0000256" key="1">
    <source>
        <dbReference type="ARBA" id="ARBA00022475"/>
    </source>
</evidence>
<dbReference type="EMBL" id="FOPJ01000001">
    <property type="protein sequence ID" value="SFG19860.1"/>
    <property type="molecule type" value="Genomic_DNA"/>
</dbReference>
<dbReference type="InterPro" id="IPR023959">
    <property type="entry name" value="LpqB"/>
</dbReference>
<evidence type="ECO:0000256" key="7">
    <source>
        <dbReference type="SAM" id="SignalP"/>
    </source>
</evidence>
<dbReference type="NCBIfam" id="NF010141">
    <property type="entry name" value="PRK13616.1"/>
    <property type="match status" value="1"/>
</dbReference>
<evidence type="ECO:0000313" key="9">
    <source>
        <dbReference type="EMBL" id="SFG19860.1"/>
    </source>
</evidence>
<keyword evidence="10" id="KW-1185">Reference proteome</keyword>
<dbReference type="AlphaFoldDB" id="A0A1I2PW74"/>
<name>A0A1I2PW74_9CORY</name>
<dbReference type="RefSeq" id="WP_092283588.1">
    <property type="nucleotide sequence ID" value="NZ_FOPJ01000001.1"/>
</dbReference>
<keyword evidence="4 6" id="KW-0564">Palmitate</keyword>
<reference evidence="9 10" key="1">
    <citation type="submission" date="2016-10" db="EMBL/GenBank/DDBJ databases">
        <authorList>
            <person name="de Groot N.N."/>
        </authorList>
    </citation>
    <scope>NUCLEOTIDE SEQUENCE [LARGE SCALE GENOMIC DNA]</scope>
    <source>
        <strain>J11</strain>
        <strain evidence="10">PG 39</strain>
    </source>
</reference>
<evidence type="ECO:0000256" key="5">
    <source>
        <dbReference type="ARBA" id="ARBA00023288"/>
    </source>
</evidence>
<dbReference type="InterPro" id="IPR018910">
    <property type="entry name" value="LpqB_C"/>
</dbReference>
<dbReference type="InterPro" id="IPR059026">
    <property type="entry name" value="LpqB_N"/>
</dbReference>
<evidence type="ECO:0000313" key="10">
    <source>
        <dbReference type="Proteomes" id="UP000199065"/>
    </source>
</evidence>
<accession>A0A1I2PW74</accession>
<dbReference type="PROSITE" id="PS51257">
    <property type="entry name" value="PROKAR_LIPOPROTEIN"/>
    <property type="match status" value="1"/>
</dbReference>